<evidence type="ECO:0000313" key="6">
    <source>
        <dbReference type="Proteomes" id="UP000823123"/>
    </source>
</evidence>
<dbReference type="Proteomes" id="UP000823123">
    <property type="component" value="Unassembled WGS sequence"/>
</dbReference>
<name>A0ABS1CCD9_9FIRM</name>
<comment type="caution">
    <text evidence="5">The sequence shown here is derived from an EMBL/GenBank/DDBJ whole genome shotgun (WGS) entry which is preliminary data.</text>
</comment>
<comment type="subcellular location">
    <subcellularLocation>
        <location evidence="1">Cell envelope</location>
    </subcellularLocation>
</comment>
<reference evidence="5 6" key="1">
    <citation type="submission" date="2020-09" db="EMBL/GenBank/DDBJ databases">
        <title>Parvimonas S3374 sp. nov.</title>
        <authorList>
            <person name="Buhl M."/>
        </authorList>
    </citation>
    <scope>NUCLEOTIDE SEQUENCE [LARGE SCALE GENOMIC DNA]</scope>
    <source>
        <strain evidence="5 6">S3374</strain>
    </source>
</reference>
<accession>A0ABS1CCD9</accession>
<feature type="transmembrane region" description="Helical" evidence="3">
    <location>
        <begin position="628"/>
        <end position="648"/>
    </location>
</feature>
<proteinExistence type="predicted"/>
<evidence type="ECO:0000256" key="3">
    <source>
        <dbReference type="SAM" id="Phobius"/>
    </source>
</evidence>
<sequence length="652" mass="71962">MNLKAKFMNLFKGNVNISKKILAGLLAFMIMLSPLAPIANANSVQTNYGTTKAGTQGAIPISTKADKVKALGGLDPVVMKKWVNDKLDWKDGVKAKDSTKETEVNNLLAGATFDDATDTARTTKTAGKYEGKIKVKFDDGSEIVVENQKLYVSDHVTWFSKEEKPGEKVVLNENTPDDALVVEFKLGEGTKVDNTTSGAIEGNKDNPVSYQKYKVKPNTDLKTYKNPILNETYYNLINSKVKAIDKYTEPVWNGKNGSVTENFIITESNKVFTATATKTYDITFDANTGGGTKDKVTQKANTEYELPASNTFTPPANKEFSGWQVGDDSTNLRQPGSKITITGDTTVKAIWKDIEHKDIKYKVTFNGNNGTGSMDSATVKKGEKYKLPENAFGAPSENQEFKTWEVDGKEVAPGTEITIEKDTEVKAIWKDIEHKDIKYKVTFNGNNGTGSMDSATVKKGEKYKLPENAFGAPSENQEFKTWEVDGKEVAPGTEITIEKDTVVKAIWKDIMIKITYNPNGGNWNNDGANRIIEVKKGTTITIMEAPVKDGFKFKYWKGSKYQPGDNYKAVEDHTFIAEWEENKKPGTSDVNPSEPGSKDKNGTQSRGTSSLNSKTNRIPKTGVNGTNMLYAFVLSFVACAVLAINRIYRKEK</sequence>
<evidence type="ECO:0000256" key="2">
    <source>
        <dbReference type="SAM" id="MobiDB-lite"/>
    </source>
</evidence>
<keyword evidence="3" id="KW-1133">Transmembrane helix</keyword>
<feature type="signal peptide" evidence="4">
    <location>
        <begin position="1"/>
        <end position="41"/>
    </location>
</feature>
<keyword evidence="3" id="KW-0472">Membrane</keyword>
<evidence type="ECO:0000313" key="5">
    <source>
        <dbReference type="EMBL" id="MBK1469277.1"/>
    </source>
</evidence>
<dbReference type="Gene3D" id="2.60.40.4270">
    <property type="entry name" value="Listeria-Bacteroides repeat domain"/>
    <property type="match status" value="4"/>
</dbReference>
<feature type="chain" id="PRO_5047250217" evidence="4">
    <location>
        <begin position="42"/>
        <end position="652"/>
    </location>
</feature>
<keyword evidence="3" id="KW-0812">Transmembrane</keyword>
<dbReference type="RefSeq" id="WP_201276073.1">
    <property type="nucleotide sequence ID" value="NZ_JACVDA010000044.1"/>
</dbReference>
<dbReference type="Pfam" id="PF09479">
    <property type="entry name" value="Flg_new"/>
    <property type="match status" value="4"/>
</dbReference>
<feature type="compositionally biased region" description="Polar residues" evidence="2">
    <location>
        <begin position="602"/>
        <end position="619"/>
    </location>
</feature>
<keyword evidence="6" id="KW-1185">Reference proteome</keyword>
<dbReference type="InterPro" id="IPR042229">
    <property type="entry name" value="Listeria/Bacterioides_rpt_sf"/>
</dbReference>
<protein>
    <submittedName>
        <fullName evidence="5">InlB B-repeat-containing protein</fullName>
    </submittedName>
</protein>
<feature type="region of interest" description="Disordered" evidence="2">
    <location>
        <begin position="580"/>
        <end position="619"/>
    </location>
</feature>
<evidence type="ECO:0000256" key="1">
    <source>
        <dbReference type="ARBA" id="ARBA00004196"/>
    </source>
</evidence>
<keyword evidence="4" id="KW-0732">Signal</keyword>
<dbReference type="EMBL" id="JACVDA010000044">
    <property type="protein sequence ID" value="MBK1469277.1"/>
    <property type="molecule type" value="Genomic_DNA"/>
</dbReference>
<organism evidence="5 6">
    <name type="scientific">Parvimonas parva</name>
    <dbReference type="NCBI Taxonomy" id="2769485"/>
    <lineage>
        <taxon>Bacteria</taxon>
        <taxon>Bacillati</taxon>
        <taxon>Bacillota</taxon>
        <taxon>Tissierellia</taxon>
        <taxon>Tissierellales</taxon>
        <taxon>Peptoniphilaceae</taxon>
        <taxon>Parvimonas</taxon>
    </lineage>
</organism>
<evidence type="ECO:0000256" key="4">
    <source>
        <dbReference type="SAM" id="SignalP"/>
    </source>
</evidence>
<gene>
    <name evidence="5" type="ORF">IBJ83_08285</name>
</gene>
<dbReference type="InterPro" id="IPR013378">
    <property type="entry name" value="InlB-like_B-rpt"/>
</dbReference>